<gene>
    <name evidence="9" type="ORF">W911_10605</name>
</gene>
<dbReference type="STRING" id="1029756.W911_10605"/>
<feature type="transmembrane region" description="Helical" evidence="7">
    <location>
        <begin position="234"/>
        <end position="259"/>
    </location>
</feature>
<feature type="transmembrane region" description="Helical" evidence="7">
    <location>
        <begin position="87"/>
        <end position="108"/>
    </location>
</feature>
<evidence type="ECO:0000313" key="9">
    <source>
        <dbReference type="EMBL" id="AHB48743.1"/>
    </source>
</evidence>
<dbReference type="PANTHER" id="PTHR23513:SF9">
    <property type="entry name" value="ENTEROBACTIN EXPORTER ENTS"/>
    <property type="match status" value="1"/>
</dbReference>
<dbReference type="InterPro" id="IPR036259">
    <property type="entry name" value="MFS_trans_sf"/>
</dbReference>
<feature type="transmembrane region" description="Helical" evidence="7">
    <location>
        <begin position="24"/>
        <end position="49"/>
    </location>
</feature>
<feature type="transmembrane region" description="Helical" evidence="7">
    <location>
        <begin position="120"/>
        <end position="137"/>
    </location>
</feature>
<feature type="domain" description="Major facilitator superfamily (MFS) profile" evidence="8">
    <location>
        <begin position="22"/>
        <end position="412"/>
    </location>
</feature>
<evidence type="ECO:0000313" key="10">
    <source>
        <dbReference type="Proteomes" id="UP000018542"/>
    </source>
</evidence>
<evidence type="ECO:0000256" key="3">
    <source>
        <dbReference type="ARBA" id="ARBA00022475"/>
    </source>
</evidence>
<feature type="transmembrane region" description="Helical" evidence="7">
    <location>
        <begin position="158"/>
        <end position="180"/>
    </location>
</feature>
<dbReference type="AlphaFoldDB" id="V5SDZ3"/>
<dbReference type="GO" id="GO:0005886">
    <property type="term" value="C:plasma membrane"/>
    <property type="evidence" value="ECO:0007669"/>
    <property type="project" value="UniProtKB-SubCell"/>
</dbReference>
<dbReference type="GO" id="GO:0022857">
    <property type="term" value="F:transmembrane transporter activity"/>
    <property type="evidence" value="ECO:0007669"/>
    <property type="project" value="InterPro"/>
</dbReference>
<feature type="transmembrane region" description="Helical" evidence="7">
    <location>
        <begin position="55"/>
        <end position="75"/>
    </location>
</feature>
<accession>V5SDZ3</accession>
<keyword evidence="5 7" id="KW-1133">Transmembrane helix</keyword>
<dbReference type="PROSITE" id="PS50850">
    <property type="entry name" value="MFS"/>
    <property type="match status" value="1"/>
</dbReference>
<keyword evidence="10" id="KW-1185">Reference proteome</keyword>
<dbReference type="OrthoDB" id="7283966at2"/>
<name>V5SDZ3_9HYPH</name>
<evidence type="ECO:0000256" key="7">
    <source>
        <dbReference type="SAM" id="Phobius"/>
    </source>
</evidence>
<keyword evidence="3" id="KW-1003">Cell membrane</keyword>
<dbReference type="RefSeq" id="WP_023787474.1">
    <property type="nucleotide sequence ID" value="NC_022997.1"/>
</dbReference>
<dbReference type="PANTHER" id="PTHR23513">
    <property type="entry name" value="INTEGRAL MEMBRANE EFFLUX PROTEIN-RELATED"/>
    <property type="match status" value="1"/>
</dbReference>
<organism evidence="9 10">
    <name type="scientific">Hyphomicrobium nitrativorans NL23</name>
    <dbReference type="NCBI Taxonomy" id="1029756"/>
    <lineage>
        <taxon>Bacteria</taxon>
        <taxon>Pseudomonadati</taxon>
        <taxon>Pseudomonadota</taxon>
        <taxon>Alphaproteobacteria</taxon>
        <taxon>Hyphomicrobiales</taxon>
        <taxon>Hyphomicrobiaceae</taxon>
        <taxon>Hyphomicrobium</taxon>
    </lineage>
</organism>
<evidence type="ECO:0000259" key="8">
    <source>
        <dbReference type="PROSITE" id="PS50850"/>
    </source>
</evidence>
<evidence type="ECO:0000256" key="6">
    <source>
        <dbReference type="ARBA" id="ARBA00023136"/>
    </source>
</evidence>
<dbReference type="KEGG" id="hni:W911_10605"/>
<evidence type="ECO:0000256" key="2">
    <source>
        <dbReference type="ARBA" id="ARBA00022448"/>
    </source>
</evidence>
<feature type="transmembrane region" description="Helical" evidence="7">
    <location>
        <begin position="186"/>
        <end position="206"/>
    </location>
</feature>
<feature type="transmembrane region" description="Helical" evidence="7">
    <location>
        <begin position="271"/>
        <end position="289"/>
    </location>
</feature>
<dbReference type="InterPro" id="IPR020846">
    <property type="entry name" value="MFS_dom"/>
</dbReference>
<evidence type="ECO:0000256" key="4">
    <source>
        <dbReference type="ARBA" id="ARBA00022692"/>
    </source>
</evidence>
<dbReference type="Gene3D" id="1.20.1250.20">
    <property type="entry name" value="MFS general substrate transporter like domains"/>
    <property type="match status" value="1"/>
</dbReference>
<proteinExistence type="predicted"/>
<dbReference type="EMBL" id="CP006912">
    <property type="protein sequence ID" value="AHB48743.1"/>
    <property type="molecule type" value="Genomic_DNA"/>
</dbReference>
<dbReference type="InterPro" id="IPR010290">
    <property type="entry name" value="TM_effector"/>
</dbReference>
<dbReference type="HOGENOM" id="CLU_034180_11_0_5"/>
<evidence type="ECO:0000256" key="1">
    <source>
        <dbReference type="ARBA" id="ARBA00004651"/>
    </source>
</evidence>
<keyword evidence="2" id="KW-0813">Transport</keyword>
<evidence type="ECO:0000256" key="5">
    <source>
        <dbReference type="ARBA" id="ARBA00022989"/>
    </source>
</evidence>
<protein>
    <submittedName>
        <fullName evidence="9">MFS transporter</fullName>
    </submittedName>
</protein>
<feature type="transmembrane region" description="Helical" evidence="7">
    <location>
        <begin position="380"/>
        <end position="405"/>
    </location>
</feature>
<dbReference type="Pfam" id="PF05977">
    <property type="entry name" value="MFS_3"/>
    <property type="match status" value="1"/>
</dbReference>
<dbReference type="Proteomes" id="UP000018542">
    <property type="component" value="Chromosome"/>
</dbReference>
<comment type="subcellular location">
    <subcellularLocation>
        <location evidence="1">Cell membrane</location>
        <topology evidence="1">Multi-pass membrane protein</topology>
    </subcellularLocation>
</comment>
<sequence>MSEKKSLGAAATAPKSAFAYRAFVLYWLARFCNSFAIQIVSVAVGWQIYDETRNAFLLGMVGLVQFAPALLFVLATGAVADRYDRRAVMGLCIALEAICAASLGVFWVLHTAEVDSGHPIWPVFAVLTLFGLARAFLTPSLQSLAANLVPREVFANAVAWNSSAMQASFTIGPAIGGLLYGLSFQVPYIVAFSMFCVAIVLTALIPRTTQRASGEKRSVETMLAGVRYIRSNPVVLGAITLDLFAVLLGGVMALLPIFARDILDAGPMGLGFLRSAAGVGALVTAIYLVRNPIRNHAGRIMFAGVAVYGLSIVIFGLSTTLWLSVPMLFMMGAADMLSVNVRATLIQLATPDDVRGRVSAVNSVFIGASNEVGEFRAGTMAALIGAVPAVVIGGAGAIGIAALWARLFPDLYNKQKVT</sequence>
<dbReference type="CDD" id="cd06173">
    <property type="entry name" value="MFS_MefA_like"/>
    <property type="match status" value="1"/>
</dbReference>
<feature type="transmembrane region" description="Helical" evidence="7">
    <location>
        <begin position="301"/>
        <end position="323"/>
    </location>
</feature>
<keyword evidence="4 7" id="KW-0812">Transmembrane</keyword>
<keyword evidence="6 7" id="KW-0472">Membrane</keyword>
<dbReference type="SUPFAM" id="SSF103473">
    <property type="entry name" value="MFS general substrate transporter"/>
    <property type="match status" value="1"/>
</dbReference>
<dbReference type="PATRIC" id="fig|1029756.8.peg.2206"/>
<reference evidence="9 10" key="1">
    <citation type="journal article" date="2014" name="Genome Announc.">
        <title>Complete Genome Sequence of Hyphomicrobium nitrativorans Strain NL23, a Denitrifying Bacterium Isolated from Biofilm of a Methanol-Fed Denitrification System Treating Seawater at the Montreal Biodome.</title>
        <authorList>
            <person name="Martineau C."/>
            <person name="Villeneuve C."/>
            <person name="Mauffrey F."/>
            <person name="Villemur R."/>
        </authorList>
    </citation>
    <scope>NUCLEOTIDE SEQUENCE [LARGE SCALE GENOMIC DNA]</scope>
    <source>
        <strain evidence="9">NL23</strain>
    </source>
</reference>